<dbReference type="Proteomes" id="UP001620645">
    <property type="component" value="Unassembled WGS sequence"/>
</dbReference>
<comment type="caution">
    <text evidence="3">The sequence shown here is derived from an EMBL/GenBank/DDBJ whole genome shotgun (WGS) entry which is preliminary data.</text>
</comment>
<evidence type="ECO:0000256" key="2">
    <source>
        <dbReference type="SAM" id="SignalP"/>
    </source>
</evidence>
<feature type="compositionally biased region" description="Low complexity" evidence="1">
    <location>
        <begin position="92"/>
        <end position="111"/>
    </location>
</feature>
<proteinExistence type="predicted"/>
<feature type="compositionally biased region" description="Basic residues" evidence="1">
    <location>
        <begin position="128"/>
        <end position="138"/>
    </location>
</feature>
<keyword evidence="2" id="KW-0732">Signal</keyword>
<feature type="signal peptide" evidence="2">
    <location>
        <begin position="1"/>
        <end position="23"/>
    </location>
</feature>
<name>A0ABD2JZ93_HETSC</name>
<feature type="region of interest" description="Disordered" evidence="1">
    <location>
        <begin position="81"/>
        <end position="158"/>
    </location>
</feature>
<accession>A0ABD2JZ93</accession>
<dbReference type="AlphaFoldDB" id="A0ABD2JZ93"/>
<sequence>MFSVRFFAFLLLLAVLCCSLVECGLIGIGATPIEAAWCGVVGQESTHCPGGALHGGFPAAGGTISAGATFPPLRFFRSAAAPSTGGGGGGTPSPAADGSAAAWAAEGFSSDASEDGDESSAEHWTTKSAKRARDRTKRILNGEMPIQNFRSPFMRSNF</sequence>
<organism evidence="3 4">
    <name type="scientific">Heterodera schachtii</name>
    <name type="common">Sugarbeet cyst nematode worm</name>
    <name type="synonym">Tylenchus schachtii</name>
    <dbReference type="NCBI Taxonomy" id="97005"/>
    <lineage>
        <taxon>Eukaryota</taxon>
        <taxon>Metazoa</taxon>
        <taxon>Ecdysozoa</taxon>
        <taxon>Nematoda</taxon>
        <taxon>Chromadorea</taxon>
        <taxon>Rhabditida</taxon>
        <taxon>Tylenchina</taxon>
        <taxon>Tylenchomorpha</taxon>
        <taxon>Tylenchoidea</taxon>
        <taxon>Heteroderidae</taxon>
        <taxon>Heteroderinae</taxon>
        <taxon>Heterodera</taxon>
    </lineage>
</organism>
<reference evidence="3 4" key="1">
    <citation type="submission" date="2024-10" db="EMBL/GenBank/DDBJ databases">
        <authorList>
            <person name="Kim D."/>
        </authorList>
    </citation>
    <scope>NUCLEOTIDE SEQUENCE [LARGE SCALE GENOMIC DNA]</scope>
    <source>
        <strain evidence="3">Taebaek</strain>
    </source>
</reference>
<evidence type="ECO:0000313" key="4">
    <source>
        <dbReference type="Proteomes" id="UP001620645"/>
    </source>
</evidence>
<feature type="chain" id="PRO_5044880446" description="Secreted protein" evidence="2">
    <location>
        <begin position="24"/>
        <end position="158"/>
    </location>
</feature>
<feature type="compositionally biased region" description="Polar residues" evidence="1">
    <location>
        <begin position="148"/>
        <end position="158"/>
    </location>
</feature>
<dbReference type="EMBL" id="JBICCN010000078">
    <property type="protein sequence ID" value="KAL3095922.1"/>
    <property type="molecule type" value="Genomic_DNA"/>
</dbReference>
<evidence type="ECO:0000313" key="3">
    <source>
        <dbReference type="EMBL" id="KAL3095922.1"/>
    </source>
</evidence>
<protein>
    <recommendedName>
        <fullName evidence="5">Secreted protein</fullName>
    </recommendedName>
</protein>
<keyword evidence="4" id="KW-1185">Reference proteome</keyword>
<evidence type="ECO:0008006" key="5">
    <source>
        <dbReference type="Google" id="ProtNLM"/>
    </source>
</evidence>
<gene>
    <name evidence="3" type="ORF">niasHS_005681</name>
</gene>
<evidence type="ECO:0000256" key="1">
    <source>
        <dbReference type="SAM" id="MobiDB-lite"/>
    </source>
</evidence>